<protein>
    <recommendedName>
        <fullName evidence="3">L-seryl-tRNA selenium transferase</fullName>
    </recommendedName>
</protein>
<dbReference type="SUPFAM" id="SSF50998">
    <property type="entry name" value="Quinoprotein alcohol dehydrogenase-like"/>
    <property type="match status" value="1"/>
</dbReference>
<keyword evidence="2" id="KW-1185">Reference proteome</keyword>
<accession>A0A2P8R1G1</accession>
<organism evidence="1 2">
    <name type="scientific">Campylobacter blaseri</name>
    <dbReference type="NCBI Taxonomy" id="2042961"/>
    <lineage>
        <taxon>Bacteria</taxon>
        <taxon>Pseudomonadati</taxon>
        <taxon>Campylobacterota</taxon>
        <taxon>Epsilonproteobacteria</taxon>
        <taxon>Campylobacterales</taxon>
        <taxon>Campylobacteraceae</taxon>
        <taxon>Campylobacter</taxon>
    </lineage>
</organism>
<evidence type="ECO:0000313" key="1">
    <source>
        <dbReference type="EMBL" id="PSM52318.1"/>
    </source>
</evidence>
<sequence>MKKINLIGIVIFSIILAGCSKREYFSPKKEDIKSKVAYEEKLPQSIEYITLNGITLKDGTVLTNDGFLNGIKLEKNEKFLGRYGDKIVYSNLNGELKIIDTNGNLVFEKKFPFQIVSASISGNDLALVCADNSFYRISLSSKNIILYEKLEDVYAIDSRIAAPLFIEDIIIYPSLNGRLMIVHKDANRVIQDSFISTEPFFNNIIYLDSINHKIFVATNTNLVLITTSGNKRILEDIKIIFRYQDRIYLFRKDGVIKVFDLDLNEIANNKFKFAIYTNAAISGNSLYIFEKMGYVIKTDLNLQNPEIFKLSDEISKKSFVTKDRFYYDNKSLELK</sequence>
<dbReference type="AlphaFoldDB" id="A0A2P8R1G1"/>
<dbReference type="InterPro" id="IPR015943">
    <property type="entry name" value="WD40/YVTN_repeat-like_dom_sf"/>
</dbReference>
<reference evidence="2" key="1">
    <citation type="submission" date="2017-10" db="EMBL/GenBank/DDBJ databases">
        <title>Campylobacter species from seals.</title>
        <authorList>
            <person name="Gilbert M.J."/>
            <person name="Zomer A.L."/>
            <person name="Timmerman A.J."/>
            <person name="Duim B."/>
            <person name="Wagenaar J.A."/>
        </authorList>
    </citation>
    <scope>NUCLEOTIDE SEQUENCE [LARGE SCALE GENOMIC DNA]</scope>
    <source>
        <strain evidence="2">17S00004-5</strain>
    </source>
</reference>
<evidence type="ECO:0000313" key="2">
    <source>
        <dbReference type="Proteomes" id="UP000240535"/>
    </source>
</evidence>
<name>A0A2P8R1G1_9BACT</name>
<dbReference type="EMBL" id="PDHH01000003">
    <property type="protein sequence ID" value="PSM52318.1"/>
    <property type="molecule type" value="Genomic_DNA"/>
</dbReference>
<dbReference type="RefSeq" id="WP_106871064.1">
    <property type="nucleotide sequence ID" value="NZ_CP053841.1"/>
</dbReference>
<proteinExistence type="predicted"/>
<dbReference type="Proteomes" id="UP000240535">
    <property type="component" value="Unassembled WGS sequence"/>
</dbReference>
<dbReference type="Gene3D" id="2.130.10.10">
    <property type="entry name" value="YVTN repeat-like/Quinoprotein amine dehydrogenase"/>
    <property type="match status" value="1"/>
</dbReference>
<evidence type="ECO:0008006" key="3">
    <source>
        <dbReference type="Google" id="ProtNLM"/>
    </source>
</evidence>
<dbReference type="OrthoDB" id="5328932at2"/>
<comment type="caution">
    <text evidence="1">The sequence shown here is derived from an EMBL/GenBank/DDBJ whole genome shotgun (WGS) entry which is preliminary data.</text>
</comment>
<dbReference type="PROSITE" id="PS51257">
    <property type="entry name" value="PROKAR_LIPOPROTEIN"/>
    <property type="match status" value="1"/>
</dbReference>
<gene>
    <name evidence="1" type="ORF">CQ405_04500</name>
</gene>
<dbReference type="InterPro" id="IPR011047">
    <property type="entry name" value="Quinoprotein_ADH-like_sf"/>
</dbReference>